<dbReference type="Proteomes" id="UP001219518">
    <property type="component" value="Unassembled WGS sequence"/>
</dbReference>
<dbReference type="PROSITE" id="PS51037">
    <property type="entry name" value="YEATS"/>
    <property type="match status" value="1"/>
</dbReference>
<dbReference type="GO" id="GO:0005634">
    <property type="term" value="C:nucleus"/>
    <property type="evidence" value="ECO:0007669"/>
    <property type="project" value="UniProtKB-SubCell"/>
</dbReference>
<evidence type="ECO:0000256" key="4">
    <source>
        <dbReference type="SAM" id="MobiDB-lite"/>
    </source>
</evidence>
<keyword evidence="7" id="KW-1185">Reference proteome</keyword>
<name>A0AAE1LR28_9NEOP</name>
<dbReference type="CDD" id="cd16907">
    <property type="entry name" value="YEATS_YEATS2_like"/>
    <property type="match status" value="1"/>
</dbReference>
<dbReference type="InterPro" id="IPR005033">
    <property type="entry name" value="YEATS"/>
</dbReference>
<dbReference type="Gene3D" id="2.60.40.1970">
    <property type="entry name" value="YEATS domain"/>
    <property type="match status" value="1"/>
</dbReference>
<dbReference type="EMBL" id="JAHWGI010001401">
    <property type="protein sequence ID" value="KAK3929451.1"/>
    <property type="molecule type" value="Genomic_DNA"/>
</dbReference>
<evidence type="ECO:0000256" key="3">
    <source>
        <dbReference type="SAM" id="Coils"/>
    </source>
</evidence>
<dbReference type="AlphaFoldDB" id="A0AAE1LR28"/>
<dbReference type="InterPro" id="IPR055129">
    <property type="entry name" value="YEATS_dom"/>
</dbReference>
<feature type="compositionally biased region" description="Low complexity" evidence="4">
    <location>
        <begin position="139"/>
        <end position="148"/>
    </location>
</feature>
<feature type="coiled-coil region" evidence="3">
    <location>
        <begin position="27"/>
        <end position="54"/>
    </location>
</feature>
<proteinExistence type="predicted"/>
<feature type="region of interest" description="Disordered" evidence="4">
    <location>
        <begin position="89"/>
        <end position="176"/>
    </location>
</feature>
<evidence type="ECO:0000313" key="7">
    <source>
        <dbReference type="Proteomes" id="UP001219518"/>
    </source>
</evidence>
<evidence type="ECO:0000313" key="6">
    <source>
        <dbReference type="EMBL" id="KAK3929451.1"/>
    </source>
</evidence>
<keyword evidence="1 2" id="KW-0539">Nucleus</keyword>
<gene>
    <name evidence="6" type="ORF">KUF71_003458</name>
</gene>
<evidence type="ECO:0000256" key="2">
    <source>
        <dbReference type="PROSITE-ProRule" id="PRU00376"/>
    </source>
</evidence>
<feature type="domain" description="YEATS" evidence="5">
    <location>
        <begin position="176"/>
        <end position="297"/>
    </location>
</feature>
<accession>A0AAE1LR28</accession>
<comment type="subcellular location">
    <subcellularLocation>
        <location evidence="2">Nucleus</location>
    </subcellularLocation>
</comment>
<evidence type="ECO:0000256" key="1">
    <source>
        <dbReference type="ARBA" id="ARBA00023242"/>
    </source>
</evidence>
<dbReference type="Pfam" id="PF03366">
    <property type="entry name" value="YEATS"/>
    <property type="match status" value="1"/>
</dbReference>
<sequence>MSPDPQPIRNIRLYKENEKKRILEILESEFDKELKAKEEEVIEIQERIHKTQRILQYLCYAVVADFYSREKTITSVASTRQRRIHPAVKRLLSGKGPPGAPEFPQNITIPADSSVSSSSKDTSGSSETTNADVLAPVDSPSSFDSGSSSKEKKIPRYIPPKPKPKPNICNESEPVRGGQNKVKTILVVGNVSKWLPLDMRDDSASHKWMVYVRGPKGEPDISSFVSKVRFFLHPSYRPNDVVQVVCPPFHLSRRGWGEFPIRVQVHFSNSLNKPVDIIHNLKLDRTHCGLQTLEIYT</sequence>
<evidence type="ECO:0000259" key="5">
    <source>
        <dbReference type="PROSITE" id="PS51037"/>
    </source>
</evidence>
<comment type="caution">
    <text evidence="6">The sequence shown here is derived from an EMBL/GenBank/DDBJ whole genome shotgun (WGS) entry which is preliminary data.</text>
</comment>
<protein>
    <submittedName>
        <fullName evidence="6">YEATS domain-containing protein 2</fullName>
    </submittedName>
</protein>
<reference evidence="6" key="1">
    <citation type="submission" date="2021-07" db="EMBL/GenBank/DDBJ databases">
        <authorList>
            <person name="Catto M.A."/>
            <person name="Jacobson A."/>
            <person name="Kennedy G."/>
            <person name="Labadie P."/>
            <person name="Hunt B.G."/>
            <person name="Srinivasan R."/>
        </authorList>
    </citation>
    <scope>NUCLEOTIDE SEQUENCE</scope>
    <source>
        <strain evidence="6">PL_HMW_Pooled</strain>
        <tissue evidence="6">Head</tissue>
    </source>
</reference>
<dbReference type="GO" id="GO:0006355">
    <property type="term" value="P:regulation of DNA-templated transcription"/>
    <property type="evidence" value="ECO:0007669"/>
    <property type="project" value="InterPro"/>
</dbReference>
<feature type="compositionally biased region" description="Low complexity" evidence="4">
    <location>
        <begin position="113"/>
        <end position="126"/>
    </location>
</feature>
<reference evidence="6" key="2">
    <citation type="journal article" date="2023" name="BMC Genomics">
        <title>Pest status, molecular evolution, and epigenetic factors derived from the genome assembly of Frankliniella fusca, a thysanopteran phytovirus vector.</title>
        <authorList>
            <person name="Catto M.A."/>
            <person name="Labadie P.E."/>
            <person name="Jacobson A.L."/>
            <person name="Kennedy G.G."/>
            <person name="Srinivasan R."/>
            <person name="Hunt B.G."/>
        </authorList>
    </citation>
    <scope>NUCLEOTIDE SEQUENCE</scope>
    <source>
        <strain evidence="6">PL_HMW_Pooled</strain>
    </source>
</reference>
<keyword evidence="3" id="KW-0175">Coiled coil</keyword>
<organism evidence="6 7">
    <name type="scientific">Frankliniella fusca</name>
    <dbReference type="NCBI Taxonomy" id="407009"/>
    <lineage>
        <taxon>Eukaryota</taxon>
        <taxon>Metazoa</taxon>
        <taxon>Ecdysozoa</taxon>
        <taxon>Arthropoda</taxon>
        <taxon>Hexapoda</taxon>
        <taxon>Insecta</taxon>
        <taxon>Pterygota</taxon>
        <taxon>Neoptera</taxon>
        <taxon>Paraneoptera</taxon>
        <taxon>Thysanoptera</taxon>
        <taxon>Terebrantia</taxon>
        <taxon>Thripoidea</taxon>
        <taxon>Thripidae</taxon>
        <taxon>Frankliniella</taxon>
    </lineage>
</organism>
<dbReference type="InterPro" id="IPR038704">
    <property type="entry name" value="YEAST_sf"/>
</dbReference>
<dbReference type="PANTHER" id="PTHR23195">
    <property type="entry name" value="YEATS DOMAIN"/>
    <property type="match status" value="1"/>
</dbReference>